<keyword evidence="2" id="KW-0808">Transferase</keyword>
<organism evidence="2 3">
    <name type="scientific">Dyadobacter frigoris</name>
    <dbReference type="NCBI Taxonomy" id="2576211"/>
    <lineage>
        <taxon>Bacteria</taxon>
        <taxon>Pseudomonadati</taxon>
        <taxon>Bacteroidota</taxon>
        <taxon>Cytophagia</taxon>
        <taxon>Cytophagales</taxon>
        <taxon>Spirosomataceae</taxon>
        <taxon>Dyadobacter</taxon>
    </lineage>
</organism>
<sequence length="387" mass="45297">MIRVGFTIIDGKVEWMGGINYLKNLLFALSQLENKQIQPILFVGNNTDEKLIKQFEDLAEIQRDSLFDRYSLKWFVYTFMRDILKRNFLINQIIKKNRIDIFSHSYIYGPDINCYTANWIPDFQHLRLPKLYSRLHLIVRDFRLKSLAKFSNKVILSSYDALSDFKGFCPEFVSKASVIHFVSQVTSFENKNFGYLEKKYKFTGKYFFLPNQFWAHKNHKVAFQAILLAKKQIPEIKLICSGLLSDKRDNNHIQNLIKFIDENQLNANIMLLGLIPFSDVLIFMRHSLSIINPSYFEGWSSTVEEAKSMKKDLILSNIPVHQEQVSISGDFFDPDKPEELAAILIHKWHETNSTIDQAYHKVDEQSLRTIEFANNYTSIVTDLLRSH</sequence>
<name>A0A4U6CVE8_9BACT</name>
<reference evidence="2 3" key="1">
    <citation type="submission" date="2019-05" db="EMBL/GenBank/DDBJ databases">
        <title>Dyadobacter AR-3-8 sp. nov., isolated from arctic soil.</title>
        <authorList>
            <person name="Chaudhary D.K."/>
        </authorList>
    </citation>
    <scope>NUCLEOTIDE SEQUENCE [LARGE SCALE GENOMIC DNA]</scope>
    <source>
        <strain evidence="2 3">AR-3-8</strain>
    </source>
</reference>
<dbReference type="RefSeq" id="WP_137343534.1">
    <property type="nucleotide sequence ID" value="NZ_SZVO01000018.1"/>
</dbReference>
<dbReference type="PANTHER" id="PTHR46401:SF8">
    <property type="entry name" value="BLL6006 PROTEIN"/>
    <property type="match status" value="1"/>
</dbReference>
<dbReference type="Proteomes" id="UP000304900">
    <property type="component" value="Unassembled WGS sequence"/>
</dbReference>
<dbReference type="GO" id="GO:0016757">
    <property type="term" value="F:glycosyltransferase activity"/>
    <property type="evidence" value="ECO:0007669"/>
    <property type="project" value="InterPro"/>
</dbReference>
<evidence type="ECO:0000259" key="1">
    <source>
        <dbReference type="Pfam" id="PF00534"/>
    </source>
</evidence>
<dbReference type="EMBL" id="SZVO01000018">
    <property type="protein sequence ID" value="TKT87647.1"/>
    <property type="molecule type" value="Genomic_DNA"/>
</dbReference>
<feature type="domain" description="Glycosyl transferase family 1" evidence="1">
    <location>
        <begin position="205"/>
        <end position="344"/>
    </location>
</feature>
<evidence type="ECO:0000313" key="2">
    <source>
        <dbReference type="EMBL" id="TKT87647.1"/>
    </source>
</evidence>
<comment type="caution">
    <text evidence="2">The sequence shown here is derived from an EMBL/GenBank/DDBJ whole genome shotgun (WGS) entry which is preliminary data.</text>
</comment>
<dbReference type="Gene3D" id="3.40.50.2000">
    <property type="entry name" value="Glycogen Phosphorylase B"/>
    <property type="match status" value="1"/>
</dbReference>
<dbReference type="CDD" id="cd03809">
    <property type="entry name" value="GT4_MtfB-like"/>
    <property type="match status" value="1"/>
</dbReference>
<dbReference type="Pfam" id="PF00534">
    <property type="entry name" value="Glycos_transf_1"/>
    <property type="match status" value="1"/>
</dbReference>
<protein>
    <submittedName>
        <fullName evidence="2">Glycosyltransferase family 4 protein</fullName>
    </submittedName>
</protein>
<keyword evidence="3" id="KW-1185">Reference proteome</keyword>
<accession>A0A4U6CVE8</accession>
<proteinExistence type="predicted"/>
<evidence type="ECO:0000313" key="3">
    <source>
        <dbReference type="Proteomes" id="UP000304900"/>
    </source>
</evidence>
<dbReference type="PANTHER" id="PTHR46401">
    <property type="entry name" value="GLYCOSYLTRANSFERASE WBBK-RELATED"/>
    <property type="match status" value="1"/>
</dbReference>
<dbReference type="InterPro" id="IPR001296">
    <property type="entry name" value="Glyco_trans_1"/>
</dbReference>
<dbReference type="AlphaFoldDB" id="A0A4U6CVE8"/>
<dbReference type="SUPFAM" id="SSF53756">
    <property type="entry name" value="UDP-Glycosyltransferase/glycogen phosphorylase"/>
    <property type="match status" value="1"/>
</dbReference>
<dbReference type="OrthoDB" id="9811239at2"/>
<gene>
    <name evidence="2" type="ORF">FDK13_29110</name>
</gene>